<dbReference type="InterPro" id="IPR002925">
    <property type="entry name" value="Dienelactn_hydro"/>
</dbReference>
<dbReference type="PANTHER" id="PTHR22946">
    <property type="entry name" value="DIENELACTONE HYDROLASE DOMAIN-CONTAINING PROTEIN-RELATED"/>
    <property type="match status" value="1"/>
</dbReference>
<dbReference type="EMBL" id="CP002999">
    <property type="protein sequence ID" value="AEM69500.1"/>
    <property type="molecule type" value="Genomic_DNA"/>
</dbReference>
<feature type="domain" description="Dienelactone hydrolase" evidence="2">
    <location>
        <begin position="82"/>
        <end position="198"/>
    </location>
</feature>
<accession>G2PRQ1</accession>
<name>G2PRQ1_ALLRU</name>
<dbReference type="OrthoDB" id="9810066at2"/>
<dbReference type="RefSeq" id="WP_014031783.1">
    <property type="nucleotide sequence ID" value="NC_015945.1"/>
</dbReference>
<protein>
    <recommendedName>
        <fullName evidence="2">Dienelactone hydrolase domain-containing protein</fullName>
    </recommendedName>
</protein>
<dbReference type="Pfam" id="PF01738">
    <property type="entry name" value="DLH"/>
    <property type="match status" value="1"/>
</dbReference>
<gene>
    <name evidence="3" type="ordered locus">Murru_0446</name>
</gene>
<sequence>MKTEEQNVTVYISFKDVTLEGFLNIPTNPKGLVLFSHGSGSSRLSPRNNYVSNILQQKGIATLLFDLLTESEDKIYKNRFDIDKLAHRLIETTQWAQQHQRVKGLPLGYFGASTGAASALRAAAFFGTAIKAVVSRGGRPDLAMDELSKVKASTLFIVGSRDTDVITMNQRAYEKLECKKKLEIIPGAGHLFEEPGKLRAVAEISATWFLKWFGKNPENYV</sequence>
<dbReference type="SUPFAM" id="SSF53474">
    <property type="entry name" value="alpha/beta-Hydrolases"/>
    <property type="match status" value="1"/>
</dbReference>
<dbReference type="Proteomes" id="UP000008908">
    <property type="component" value="Chromosome"/>
</dbReference>
<dbReference type="STRING" id="886377.Murru_0446"/>
<proteinExistence type="predicted"/>
<evidence type="ECO:0000313" key="4">
    <source>
        <dbReference type="Proteomes" id="UP000008908"/>
    </source>
</evidence>
<dbReference type="eggNOG" id="COG1073">
    <property type="taxonomic scope" value="Bacteria"/>
</dbReference>
<evidence type="ECO:0000313" key="3">
    <source>
        <dbReference type="EMBL" id="AEM69500.1"/>
    </source>
</evidence>
<dbReference type="GO" id="GO:0052689">
    <property type="term" value="F:carboxylic ester hydrolase activity"/>
    <property type="evidence" value="ECO:0007669"/>
    <property type="project" value="UniProtKB-ARBA"/>
</dbReference>
<dbReference type="Gene3D" id="3.40.50.1820">
    <property type="entry name" value="alpha/beta hydrolase"/>
    <property type="match status" value="1"/>
</dbReference>
<organism evidence="3 4">
    <name type="scientific">Allomuricauda ruestringensis (strain DSM 13258 / CIP 107369 / LMG 19739 / B1)</name>
    <name type="common">Muricauda ruestringensis</name>
    <dbReference type="NCBI Taxonomy" id="886377"/>
    <lineage>
        <taxon>Bacteria</taxon>
        <taxon>Pseudomonadati</taxon>
        <taxon>Bacteroidota</taxon>
        <taxon>Flavobacteriia</taxon>
        <taxon>Flavobacteriales</taxon>
        <taxon>Flavobacteriaceae</taxon>
        <taxon>Flagellimonas</taxon>
    </lineage>
</organism>
<dbReference type="AlphaFoldDB" id="G2PRQ1"/>
<evidence type="ECO:0000259" key="2">
    <source>
        <dbReference type="Pfam" id="PF01738"/>
    </source>
</evidence>
<keyword evidence="4" id="KW-1185">Reference proteome</keyword>
<keyword evidence="1" id="KW-0378">Hydrolase</keyword>
<reference evidence="4" key="1">
    <citation type="submission" date="2011-08" db="EMBL/GenBank/DDBJ databases">
        <title>The complete genome of Muricauda ruestringensis DSM 13258.</title>
        <authorList>
            <person name="Lucas S."/>
            <person name="Han J."/>
            <person name="Lapidus A."/>
            <person name="Bruce D."/>
            <person name="Goodwin L."/>
            <person name="Pitluck S."/>
            <person name="Peters L."/>
            <person name="Kyrpides N."/>
            <person name="Mavromatis K."/>
            <person name="Ivanova N."/>
            <person name="Ovchinnikova G."/>
            <person name="Teshima H."/>
            <person name="Detter J.C."/>
            <person name="Tapia R."/>
            <person name="Han C."/>
            <person name="Land M."/>
            <person name="Hauser L."/>
            <person name="Markowitz V."/>
            <person name="Cheng J.-F."/>
            <person name="Hugenholtz P."/>
            <person name="Woyke T."/>
            <person name="Wu D."/>
            <person name="Spring S."/>
            <person name="Schroeder M."/>
            <person name="Brambilla E."/>
            <person name="Klenk H.-P."/>
            <person name="Eisen J.A."/>
        </authorList>
    </citation>
    <scope>NUCLEOTIDE SEQUENCE [LARGE SCALE GENOMIC DNA]</scope>
    <source>
        <strain evidence="4">DSM 13258 / LMG 19739 / B1</strain>
    </source>
</reference>
<evidence type="ECO:0000256" key="1">
    <source>
        <dbReference type="ARBA" id="ARBA00022801"/>
    </source>
</evidence>
<reference evidence="3 4" key="2">
    <citation type="journal article" date="2012" name="Stand. Genomic Sci.">
        <title>Complete genome sequence of the facultatively anaerobic, appendaged bacterium Muricauda ruestringensis type strain (B1(T)).</title>
        <authorList>
            <person name="Huntemann M."/>
            <person name="Teshima H."/>
            <person name="Lapidus A."/>
            <person name="Nolan M."/>
            <person name="Lucas S."/>
            <person name="Hammon N."/>
            <person name="Deshpande S."/>
            <person name="Cheng J.F."/>
            <person name="Tapia R."/>
            <person name="Goodwin L.A."/>
            <person name="Pitluck S."/>
            <person name="Liolios K."/>
            <person name="Pagani I."/>
            <person name="Ivanova N."/>
            <person name="Mavromatis K."/>
            <person name="Mikhailova N."/>
            <person name="Pati A."/>
            <person name="Chen A."/>
            <person name="Palaniappan K."/>
            <person name="Land M."/>
            <person name="Hauser L."/>
            <person name="Pan C."/>
            <person name="Brambilla E.M."/>
            <person name="Rohde M."/>
            <person name="Spring S."/>
            <person name="Goker M."/>
            <person name="Detter J.C."/>
            <person name="Bristow J."/>
            <person name="Eisen J.A."/>
            <person name="Markowitz V."/>
            <person name="Hugenholtz P."/>
            <person name="Kyrpides N.C."/>
            <person name="Klenk H.P."/>
            <person name="Woyke T."/>
        </authorList>
    </citation>
    <scope>NUCLEOTIDE SEQUENCE [LARGE SCALE GENOMIC DNA]</scope>
    <source>
        <strain evidence="4">DSM 13258 / LMG 19739 / B1</strain>
    </source>
</reference>
<dbReference type="HOGENOM" id="CLU_082991_0_0_10"/>
<dbReference type="InterPro" id="IPR050261">
    <property type="entry name" value="FrsA_esterase"/>
</dbReference>
<dbReference type="KEGG" id="mrs:Murru_0446"/>
<dbReference type="InterPro" id="IPR029058">
    <property type="entry name" value="AB_hydrolase_fold"/>
</dbReference>
<dbReference type="PANTHER" id="PTHR22946:SF9">
    <property type="entry name" value="POLYKETIDE TRANSFERASE AF380"/>
    <property type="match status" value="1"/>
</dbReference>